<gene>
    <name evidence="2" type="ORF">SLS58_009072</name>
</gene>
<reference evidence="2 3" key="1">
    <citation type="journal article" date="2023" name="Plant Dis.">
        <title>First Report of Diplodia intermedia Causing Canker and Dieback Diseases on Apple Trees in Canada.</title>
        <authorList>
            <person name="Ellouze W."/>
            <person name="Ilyukhin E."/>
            <person name="Sulman M."/>
            <person name="Ali S."/>
        </authorList>
    </citation>
    <scope>NUCLEOTIDE SEQUENCE [LARGE SCALE GENOMIC DNA]</scope>
    <source>
        <strain evidence="2 3">M45-28</strain>
    </source>
</reference>
<keyword evidence="3" id="KW-1185">Reference proteome</keyword>
<feature type="domain" description="Plastocyanin-like" evidence="1">
    <location>
        <begin position="5"/>
        <end position="61"/>
    </location>
</feature>
<evidence type="ECO:0000313" key="3">
    <source>
        <dbReference type="Proteomes" id="UP001521184"/>
    </source>
</evidence>
<accession>A0ABR3TF21</accession>
<proteinExistence type="predicted"/>
<sequence>MKEVPDNFNLVNPPLRDGARLAKGEGSWTVIRYQITFPAMSMLHCHRIHHFAGGQQIVLLEGADAMPPLPDYIKNMTHAEFVPPLRYGPLD</sequence>
<organism evidence="2 3">
    <name type="scientific">Diplodia intermedia</name>
    <dbReference type="NCBI Taxonomy" id="856260"/>
    <lineage>
        <taxon>Eukaryota</taxon>
        <taxon>Fungi</taxon>
        <taxon>Dikarya</taxon>
        <taxon>Ascomycota</taxon>
        <taxon>Pezizomycotina</taxon>
        <taxon>Dothideomycetes</taxon>
        <taxon>Dothideomycetes incertae sedis</taxon>
        <taxon>Botryosphaeriales</taxon>
        <taxon>Botryosphaeriaceae</taxon>
        <taxon>Diplodia</taxon>
    </lineage>
</organism>
<dbReference type="SUPFAM" id="SSF49503">
    <property type="entry name" value="Cupredoxins"/>
    <property type="match status" value="1"/>
</dbReference>
<protein>
    <recommendedName>
        <fullName evidence="1">Plastocyanin-like domain-containing protein</fullName>
    </recommendedName>
</protein>
<dbReference type="Proteomes" id="UP001521184">
    <property type="component" value="Unassembled WGS sequence"/>
</dbReference>
<dbReference type="InterPro" id="IPR008972">
    <property type="entry name" value="Cupredoxin"/>
</dbReference>
<dbReference type="InterPro" id="IPR011706">
    <property type="entry name" value="Cu-oxidase_C"/>
</dbReference>
<name>A0ABR3TF21_9PEZI</name>
<evidence type="ECO:0000313" key="2">
    <source>
        <dbReference type="EMBL" id="KAL1638051.1"/>
    </source>
</evidence>
<dbReference type="Pfam" id="PF07731">
    <property type="entry name" value="Cu-oxidase_2"/>
    <property type="match status" value="1"/>
</dbReference>
<comment type="caution">
    <text evidence="2">The sequence shown here is derived from an EMBL/GenBank/DDBJ whole genome shotgun (WGS) entry which is preliminary data.</text>
</comment>
<dbReference type="Gene3D" id="2.60.40.420">
    <property type="entry name" value="Cupredoxins - blue copper proteins"/>
    <property type="match status" value="1"/>
</dbReference>
<evidence type="ECO:0000259" key="1">
    <source>
        <dbReference type="Pfam" id="PF07731"/>
    </source>
</evidence>
<dbReference type="EMBL" id="JAKEKT020000083">
    <property type="protein sequence ID" value="KAL1638051.1"/>
    <property type="molecule type" value="Genomic_DNA"/>
</dbReference>